<dbReference type="Proteomes" id="UP000199046">
    <property type="component" value="Unassembled WGS sequence"/>
</dbReference>
<dbReference type="OrthoDB" id="6050524at2"/>
<feature type="transmembrane region" description="Helical" evidence="1">
    <location>
        <begin position="201"/>
        <end position="224"/>
    </location>
</feature>
<dbReference type="RefSeq" id="WP_139215246.1">
    <property type="nucleotide sequence ID" value="NZ_FOLY01000001.1"/>
</dbReference>
<keyword evidence="1" id="KW-0812">Transmembrane</keyword>
<evidence type="ECO:0000313" key="3">
    <source>
        <dbReference type="EMBL" id="SFC13241.1"/>
    </source>
</evidence>
<proteinExistence type="predicted"/>
<dbReference type="EMBL" id="FOLY01000001">
    <property type="protein sequence ID" value="SFC13241.1"/>
    <property type="molecule type" value="Genomic_DNA"/>
</dbReference>
<evidence type="ECO:0000256" key="1">
    <source>
        <dbReference type="SAM" id="Phobius"/>
    </source>
</evidence>
<gene>
    <name evidence="3" type="ORF">SAMN05421848_0667</name>
</gene>
<dbReference type="STRING" id="402385.SAMN05421848_0667"/>
<accession>A0A1I1GP23</accession>
<dbReference type="AlphaFoldDB" id="A0A1I1GP23"/>
<organism evidence="3 4">
    <name type="scientific">Kushneria avicenniae</name>
    <dbReference type="NCBI Taxonomy" id="402385"/>
    <lineage>
        <taxon>Bacteria</taxon>
        <taxon>Pseudomonadati</taxon>
        <taxon>Pseudomonadota</taxon>
        <taxon>Gammaproteobacteria</taxon>
        <taxon>Oceanospirillales</taxon>
        <taxon>Halomonadaceae</taxon>
        <taxon>Kushneria</taxon>
    </lineage>
</organism>
<evidence type="ECO:0000313" key="4">
    <source>
        <dbReference type="Proteomes" id="UP000199046"/>
    </source>
</evidence>
<feature type="transmembrane region" description="Helical" evidence="1">
    <location>
        <begin position="30"/>
        <end position="54"/>
    </location>
</feature>
<keyword evidence="1" id="KW-1133">Transmembrane helix</keyword>
<sequence length="249" mass="29508">MGYFRWDRLIKLFSFFPLVMPWVYDVDIDARGVIALFFMVILGFLFSYPLIFFAKFELKIKGFQYAVFDSFSIKVHFVSDVDFQPKTCRWDECTFCIAYSARSIEGYYYELRGYLFNDDGSVRDSFSFDDYHYMTSNSEQERQWMIEDLSARFEYVRRFMEDGATSVEPVAERLDLKPSLSKSAQYLFLGSKSSEGKTFHVLYSITRSILFIFVGVQVIGHYFFCRYCRSPEWPQSVIDECGEEVFPRR</sequence>
<keyword evidence="4" id="KW-1185">Reference proteome</keyword>
<dbReference type="Pfam" id="PF20455">
    <property type="entry name" value="DUF6708"/>
    <property type="match status" value="1"/>
</dbReference>
<name>A0A1I1GP23_9GAMM</name>
<protein>
    <recommendedName>
        <fullName evidence="2">DUF6708 domain-containing protein</fullName>
    </recommendedName>
</protein>
<feature type="domain" description="DUF6708" evidence="2">
    <location>
        <begin position="143"/>
        <end position="242"/>
    </location>
</feature>
<evidence type="ECO:0000259" key="2">
    <source>
        <dbReference type="Pfam" id="PF20455"/>
    </source>
</evidence>
<reference evidence="4" key="1">
    <citation type="submission" date="2016-10" db="EMBL/GenBank/DDBJ databases">
        <authorList>
            <person name="Varghese N."/>
            <person name="Submissions S."/>
        </authorList>
    </citation>
    <scope>NUCLEOTIDE SEQUENCE [LARGE SCALE GENOMIC DNA]</scope>
    <source>
        <strain evidence="4">DSM 23439</strain>
    </source>
</reference>
<keyword evidence="1" id="KW-0472">Membrane</keyword>
<dbReference type="InterPro" id="IPR046554">
    <property type="entry name" value="DUF6708"/>
</dbReference>